<dbReference type="GO" id="GO:0006935">
    <property type="term" value="P:chemotaxis"/>
    <property type="evidence" value="ECO:0007669"/>
    <property type="project" value="InterPro"/>
</dbReference>
<dbReference type="SUPFAM" id="SSF50341">
    <property type="entry name" value="CheW-like"/>
    <property type="match status" value="3"/>
</dbReference>
<dbReference type="Proteomes" id="UP000270342">
    <property type="component" value="Unassembled WGS sequence"/>
</dbReference>
<feature type="domain" description="CheW-like" evidence="1">
    <location>
        <begin position="221"/>
        <end position="374"/>
    </location>
</feature>
<dbReference type="PANTHER" id="PTHR22617:SF23">
    <property type="entry name" value="CHEMOTAXIS PROTEIN CHEW"/>
    <property type="match status" value="1"/>
</dbReference>
<dbReference type="Gene3D" id="2.30.30.40">
    <property type="entry name" value="SH3 Domains"/>
    <property type="match status" value="3"/>
</dbReference>
<dbReference type="InterPro" id="IPR036061">
    <property type="entry name" value="CheW-like_dom_sf"/>
</dbReference>
<dbReference type="Gene3D" id="2.40.50.180">
    <property type="entry name" value="CheA-289, Domain 4"/>
    <property type="match status" value="3"/>
</dbReference>
<accession>A0A494X8R0</accession>
<evidence type="ECO:0000313" key="3">
    <source>
        <dbReference type="Proteomes" id="UP000270342"/>
    </source>
</evidence>
<protein>
    <submittedName>
        <fullName evidence="2">Chemotaxis protein CheW</fullName>
    </submittedName>
</protein>
<organism evidence="2 3">
    <name type="scientific">Pararobbsia silviterrae</name>
    <dbReference type="NCBI Taxonomy" id="1792498"/>
    <lineage>
        <taxon>Bacteria</taxon>
        <taxon>Pseudomonadati</taxon>
        <taxon>Pseudomonadota</taxon>
        <taxon>Betaproteobacteria</taxon>
        <taxon>Burkholderiales</taxon>
        <taxon>Burkholderiaceae</taxon>
        <taxon>Pararobbsia</taxon>
    </lineage>
</organism>
<dbReference type="PROSITE" id="PS50851">
    <property type="entry name" value="CHEW"/>
    <property type="match status" value="3"/>
</dbReference>
<sequence>MDMLELADQLDSRPGALEAAYAPARADLDAAAALAMPARLRAGPDPLLEANLYGSFYLGHTEFALPVSAIHEVVVFPSRVTPIPLSPAFLIGVFNLRGAIIPIVDLRAILGMSDTTERDTQKVAIVDFAGTRIGLVFDATGEMLRVRPTDRHPFHFADDDPAHAAHRAARHVVKGALKLEGGERIVQILDAAELMQIEQVPQILDKQRAGGLARRAVVTQRHQCVSFRLGDAALAFEIGAIHEIVRVPEIAESVLKSELCIGMFNLRGDLMPLVDFGALLGLPSRAASGGEGGKAGAGADDARRILVMRIGDDQIGLLVDSVDSIVGYTAEQLLPIPGLGARRAGLFAGCVSREGHDDIVLLAHTAVLTSDEIHALTQGHSHLYAHGEGHRANARQRGERHVYITFRLDSLMAVPITGVREIIRYTDDFMRPPGLPAAVCGMLNLRRRLVTIVDLRALYALAPRATDAAAHANAKILIIERGDDAYGLIVDSVENISNVFASDKMAVPSIMMDATQKRLRADLTEIVEVQKSAAQAHEGKPTQVMMIFDVVKLMDRVAQMIDA</sequence>
<dbReference type="OrthoDB" id="9790406at2"/>
<reference evidence="2 3" key="1">
    <citation type="submission" date="2018-10" db="EMBL/GenBank/DDBJ databases">
        <title>Robbsia sp. DHC34, isolated from soil.</title>
        <authorList>
            <person name="Gao Z.-H."/>
            <person name="Qiu L.-H."/>
        </authorList>
    </citation>
    <scope>NUCLEOTIDE SEQUENCE [LARGE SCALE GENOMIC DNA]</scope>
    <source>
        <strain evidence="2 3">DHC34</strain>
    </source>
</reference>
<dbReference type="InterPro" id="IPR002545">
    <property type="entry name" value="CheW-lke_dom"/>
</dbReference>
<evidence type="ECO:0000313" key="2">
    <source>
        <dbReference type="EMBL" id="RKP46632.1"/>
    </source>
</evidence>
<dbReference type="Pfam" id="PF01584">
    <property type="entry name" value="CheW"/>
    <property type="match status" value="3"/>
</dbReference>
<dbReference type="GO" id="GO:0005829">
    <property type="term" value="C:cytosol"/>
    <property type="evidence" value="ECO:0007669"/>
    <property type="project" value="TreeGrafter"/>
</dbReference>
<keyword evidence="3" id="KW-1185">Reference proteome</keyword>
<feature type="domain" description="CheW-like" evidence="1">
    <location>
        <begin position="50"/>
        <end position="200"/>
    </location>
</feature>
<dbReference type="InterPro" id="IPR039315">
    <property type="entry name" value="CheW"/>
</dbReference>
<dbReference type="AlphaFoldDB" id="A0A494X8R0"/>
<dbReference type="EMBL" id="RBZU01000014">
    <property type="protein sequence ID" value="RKP46632.1"/>
    <property type="molecule type" value="Genomic_DNA"/>
</dbReference>
<dbReference type="SMART" id="SM00260">
    <property type="entry name" value="CheW"/>
    <property type="match status" value="3"/>
</dbReference>
<evidence type="ECO:0000259" key="1">
    <source>
        <dbReference type="PROSITE" id="PS50851"/>
    </source>
</evidence>
<gene>
    <name evidence="2" type="ORF">D7S86_24360</name>
</gene>
<dbReference type="RefSeq" id="WP_121090282.1">
    <property type="nucleotide sequence ID" value="NZ_RBZU01000014.1"/>
</dbReference>
<name>A0A494X8R0_9BURK</name>
<feature type="domain" description="CheW-like" evidence="1">
    <location>
        <begin position="399"/>
        <end position="559"/>
    </location>
</feature>
<dbReference type="GO" id="GO:0007165">
    <property type="term" value="P:signal transduction"/>
    <property type="evidence" value="ECO:0007669"/>
    <property type="project" value="InterPro"/>
</dbReference>
<dbReference type="PANTHER" id="PTHR22617">
    <property type="entry name" value="CHEMOTAXIS SENSOR HISTIDINE KINASE-RELATED"/>
    <property type="match status" value="1"/>
</dbReference>
<comment type="caution">
    <text evidence="2">The sequence shown here is derived from an EMBL/GenBank/DDBJ whole genome shotgun (WGS) entry which is preliminary data.</text>
</comment>
<proteinExistence type="predicted"/>